<accession>A0A501PU14</accession>
<keyword evidence="6" id="KW-1185">Reference proteome</keyword>
<dbReference type="GO" id="GO:0000150">
    <property type="term" value="F:DNA strand exchange activity"/>
    <property type="evidence" value="ECO:0007669"/>
    <property type="project" value="InterPro"/>
</dbReference>
<dbReference type="Proteomes" id="UP000319148">
    <property type="component" value="Unassembled WGS sequence"/>
</dbReference>
<evidence type="ECO:0000313" key="5">
    <source>
        <dbReference type="EMBL" id="TPD64010.1"/>
    </source>
</evidence>
<dbReference type="SUPFAM" id="SSF53041">
    <property type="entry name" value="Resolvase-like"/>
    <property type="match status" value="1"/>
</dbReference>
<dbReference type="InterPro" id="IPR025827">
    <property type="entry name" value="Zn_ribbon_recom_dom"/>
</dbReference>
<feature type="coiled-coil region" evidence="1">
    <location>
        <begin position="394"/>
        <end position="448"/>
    </location>
</feature>
<dbReference type="CDD" id="cd00338">
    <property type="entry name" value="Ser_Recombinase"/>
    <property type="match status" value="1"/>
</dbReference>
<dbReference type="EMBL" id="VFIY01000001">
    <property type="protein sequence ID" value="TPD64010.1"/>
    <property type="molecule type" value="Genomic_DNA"/>
</dbReference>
<name>A0A501PU14_9PROT</name>
<dbReference type="Gene3D" id="3.40.50.1390">
    <property type="entry name" value="Resolvase, N-terminal catalytic domain"/>
    <property type="match status" value="1"/>
</dbReference>
<dbReference type="GO" id="GO:0003677">
    <property type="term" value="F:DNA binding"/>
    <property type="evidence" value="ECO:0007669"/>
    <property type="project" value="InterPro"/>
</dbReference>
<dbReference type="Pfam" id="PF00239">
    <property type="entry name" value="Resolvase"/>
    <property type="match status" value="1"/>
</dbReference>
<evidence type="ECO:0000259" key="4">
    <source>
        <dbReference type="PROSITE" id="PS51737"/>
    </source>
</evidence>
<feature type="domain" description="Resolvase/invertase-type recombinase catalytic" evidence="3">
    <location>
        <begin position="2"/>
        <end position="142"/>
    </location>
</feature>
<gene>
    <name evidence="5" type="ORF">FIV46_00035</name>
</gene>
<dbReference type="PANTHER" id="PTHR30461:SF23">
    <property type="entry name" value="DNA RECOMBINASE-RELATED"/>
    <property type="match status" value="1"/>
</dbReference>
<keyword evidence="1" id="KW-0175">Coiled coil</keyword>
<dbReference type="AlphaFoldDB" id="A0A501PU14"/>
<dbReference type="InterPro" id="IPR006119">
    <property type="entry name" value="Resolv_N"/>
</dbReference>
<dbReference type="InterPro" id="IPR038109">
    <property type="entry name" value="DNA_bind_recomb_sf"/>
</dbReference>
<dbReference type="InterPro" id="IPR036162">
    <property type="entry name" value="Resolvase-like_N_sf"/>
</dbReference>
<protein>
    <submittedName>
        <fullName evidence="5">Recombinase family protein</fullName>
    </submittedName>
</protein>
<dbReference type="InterPro" id="IPR050639">
    <property type="entry name" value="SSR_resolvase"/>
</dbReference>
<sequence>MKVAIYARYSSDNQREASIEDQIRLCRELTAQQGWTITKTYQDSAMSGASLMRPGIQALMEDAVKGNFSIILTEALDRLSRDQEDIAGLYKRMSFADVRIITLSEGEVNNLHIGLKGTMNALYLKDLADKTRRGLRGRVEQGKSGGGRTFGYDVIKSFSPDGEKITGERTINEREAAVVRRIFKDFAAGHSPRAIAKALNEEGVPGPRGSGWGQSTINGNRERGTGIINNELYIGRLVWNRLRYIKDPDTGKRISRLNPEQDWVIQEVPDLRIIDQTLWDKVKEQQGALKHRKPLQADNELGRYKRPQYLFSGLLKCGTCGGGFSMFSKTHLACSNRRNKGTCDNTHSIRRDQLEEIVLDGLKHHLMEPAYFAEFCKEYTEELNRMRREVTAGQTAQKAELVKIEQEIKKLLQALKDGGPAKAIVSEMQAMEARQEEIEREISEAKEPAPLLHPNMAKTYARKLDDLMKTLNEPDLRAQASQTLRSLIEAVRLVPEGEGLGIELVGDLAGILHFVEPKEKAGAQKGSGGSTKSNAASDRSGRRQLPLVAGAGFEPATFRL</sequence>
<feature type="domain" description="Recombinase" evidence="4">
    <location>
        <begin position="149"/>
        <end position="292"/>
    </location>
</feature>
<dbReference type="PROSITE" id="PS51736">
    <property type="entry name" value="RECOMBINASES_3"/>
    <property type="match status" value="1"/>
</dbReference>
<dbReference type="OrthoDB" id="7277848at2"/>
<evidence type="ECO:0000313" key="6">
    <source>
        <dbReference type="Proteomes" id="UP000319148"/>
    </source>
</evidence>
<evidence type="ECO:0000256" key="2">
    <source>
        <dbReference type="SAM" id="MobiDB-lite"/>
    </source>
</evidence>
<dbReference type="PANTHER" id="PTHR30461">
    <property type="entry name" value="DNA-INVERTASE FROM LAMBDOID PROPHAGE"/>
    <property type="match status" value="1"/>
</dbReference>
<proteinExistence type="predicted"/>
<dbReference type="Pfam" id="PF07508">
    <property type="entry name" value="Recombinase"/>
    <property type="match status" value="1"/>
</dbReference>
<dbReference type="InterPro" id="IPR011109">
    <property type="entry name" value="DNA_bind_recombinase_dom"/>
</dbReference>
<dbReference type="Gene3D" id="3.90.1750.20">
    <property type="entry name" value="Putative Large Serine Recombinase, Chain B, Domain 2"/>
    <property type="match status" value="1"/>
</dbReference>
<feature type="region of interest" description="Disordered" evidence="2">
    <location>
        <begin position="520"/>
        <end position="546"/>
    </location>
</feature>
<evidence type="ECO:0000259" key="3">
    <source>
        <dbReference type="PROSITE" id="PS51736"/>
    </source>
</evidence>
<dbReference type="Pfam" id="PF13408">
    <property type="entry name" value="Zn_ribbon_recom"/>
    <property type="match status" value="1"/>
</dbReference>
<reference evidence="6" key="1">
    <citation type="submission" date="2019-06" db="EMBL/GenBank/DDBJ databases">
        <title>The complete genome of Emcibacter congregatus ZYLT.</title>
        <authorList>
            <person name="Zhao Z."/>
        </authorList>
    </citation>
    <scope>NUCLEOTIDE SEQUENCE [LARGE SCALE GENOMIC DNA]</scope>
    <source>
        <strain evidence="6">MCCC 1A06723</strain>
    </source>
</reference>
<dbReference type="SMART" id="SM00857">
    <property type="entry name" value="Resolvase"/>
    <property type="match status" value="1"/>
</dbReference>
<organism evidence="5 6">
    <name type="scientific">Emcibacter nanhaiensis</name>
    <dbReference type="NCBI Taxonomy" id="1505037"/>
    <lineage>
        <taxon>Bacteria</taxon>
        <taxon>Pseudomonadati</taxon>
        <taxon>Pseudomonadota</taxon>
        <taxon>Alphaproteobacteria</taxon>
        <taxon>Emcibacterales</taxon>
        <taxon>Emcibacteraceae</taxon>
        <taxon>Emcibacter</taxon>
    </lineage>
</organism>
<evidence type="ECO:0000256" key="1">
    <source>
        <dbReference type="SAM" id="Coils"/>
    </source>
</evidence>
<dbReference type="PROSITE" id="PS51737">
    <property type="entry name" value="RECOMBINASE_DNA_BIND"/>
    <property type="match status" value="1"/>
</dbReference>
<comment type="caution">
    <text evidence="5">The sequence shown here is derived from an EMBL/GenBank/DDBJ whole genome shotgun (WGS) entry which is preliminary data.</text>
</comment>